<accession>A0A5B7IXX9</accession>
<reference evidence="1 2" key="1">
    <citation type="submission" date="2019-05" db="EMBL/GenBank/DDBJ databases">
        <title>Another draft genome of Portunus trituberculatus and its Hox gene families provides insights of decapod evolution.</title>
        <authorList>
            <person name="Jeong J.-H."/>
            <person name="Song I."/>
            <person name="Kim S."/>
            <person name="Choi T."/>
            <person name="Kim D."/>
            <person name="Ryu S."/>
            <person name="Kim W."/>
        </authorList>
    </citation>
    <scope>NUCLEOTIDE SEQUENCE [LARGE SCALE GENOMIC DNA]</scope>
    <source>
        <tissue evidence="1">Muscle</tissue>
    </source>
</reference>
<proteinExistence type="predicted"/>
<evidence type="ECO:0000313" key="2">
    <source>
        <dbReference type="Proteomes" id="UP000324222"/>
    </source>
</evidence>
<name>A0A5B7IXX9_PORTR</name>
<evidence type="ECO:0000313" key="1">
    <source>
        <dbReference type="EMBL" id="MPC87083.1"/>
    </source>
</evidence>
<gene>
    <name evidence="1" type="ORF">E2C01_081933</name>
</gene>
<dbReference type="EMBL" id="VSRR010073459">
    <property type="protein sequence ID" value="MPC87083.1"/>
    <property type="molecule type" value="Genomic_DNA"/>
</dbReference>
<dbReference type="Proteomes" id="UP000324222">
    <property type="component" value="Unassembled WGS sequence"/>
</dbReference>
<keyword evidence="2" id="KW-1185">Reference proteome</keyword>
<sequence>MDTQNEGRTSYDIRS</sequence>
<comment type="caution">
    <text evidence="1">The sequence shown here is derived from an EMBL/GenBank/DDBJ whole genome shotgun (WGS) entry which is preliminary data.</text>
</comment>
<protein>
    <submittedName>
        <fullName evidence="1">Uncharacterized protein</fullName>
    </submittedName>
</protein>
<organism evidence="1 2">
    <name type="scientific">Portunus trituberculatus</name>
    <name type="common">Swimming crab</name>
    <name type="synonym">Neptunus trituberculatus</name>
    <dbReference type="NCBI Taxonomy" id="210409"/>
    <lineage>
        <taxon>Eukaryota</taxon>
        <taxon>Metazoa</taxon>
        <taxon>Ecdysozoa</taxon>
        <taxon>Arthropoda</taxon>
        <taxon>Crustacea</taxon>
        <taxon>Multicrustacea</taxon>
        <taxon>Malacostraca</taxon>
        <taxon>Eumalacostraca</taxon>
        <taxon>Eucarida</taxon>
        <taxon>Decapoda</taxon>
        <taxon>Pleocyemata</taxon>
        <taxon>Brachyura</taxon>
        <taxon>Eubrachyura</taxon>
        <taxon>Portunoidea</taxon>
        <taxon>Portunidae</taxon>
        <taxon>Portuninae</taxon>
        <taxon>Portunus</taxon>
    </lineage>
</organism>